<dbReference type="OrthoDB" id="9791262at2"/>
<protein>
    <submittedName>
        <fullName evidence="3">Phytanoyl-CoA dioxygenase</fullName>
    </submittedName>
</protein>
<keyword evidence="3" id="KW-0560">Oxidoreductase</keyword>
<comment type="cofactor">
    <cofactor evidence="1">
        <name>Fe(2+)</name>
        <dbReference type="ChEBI" id="CHEBI:29033"/>
    </cofactor>
</comment>
<dbReference type="EMBL" id="VTTN01000010">
    <property type="protein sequence ID" value="KAA0593742.1"/>
    <property type="molecule type" value="Genomic_DNA"/>
</dbReference>
<dbReference type="GO" id="GO:0016706">
    <property type="term" value="F:2-oxoglutarate-dependent dioxygenase activity"/>
    <property type="evidence" value="ECO:0007669"/>
    <property type="project" value="UniProtKB-ARBA"/>
</dbReference>
<keyword evidence="3" id="KW-0223">Dioxygenase</keyword>
<evidence type="ECO:0000256" key="1">
    <source>
        <dbReference type="ARBA" id="ARBA00001954"/>
    </source>
</evidence>
<gene>
    <name evidence="3" type="ORF">FZ942_22900</name>
</gene>
<keyword evidence="4" id="KW-1185">Reference proteome</keyword>
<dbReference type="GO" id="GO:0005506">
    <property type="term" value="F:iron ion binding"/>
    <property type="evidence" value="ECO:0007669"/>
    <property type="project" value="UniProtKB-ARBA"/>
</dbReference>
<feature type="region of interest" description="Disordered" evidence="2">
    <location>
        <begin position="1"/>
        <end position="43"/>
    </location>
</feature>
<comment type="caution">
    <text evidence="3">The sequence shown here is derived from an EMBL/GenBank/DDBJ whole genome shotgun (WGS) entry which is preliminary data.</text>
</comment>
<dbReference type="InterPro" id="IPR008775">
    <property type="entry name" value="Phytyl_CoA_dOase-like"/>
</dbReference>
<dbReference type="PANTHER" id="PTHR20883:SF48">
    <property type="entry name" value="ECTOINE DIOXYGENASE"/>
    <property type="match status" value="1"/>
</dbReference>
<name>A0A5A9GJ75_AZOLI</name>
<dbReference type="PANTHER" id="PTHR20883">
    <property type="entry name" value="PHYTANOYL-COA DIOXYGENASE DOMAIN CONTAINING 1"/>
    <property type="match status" value="1"/>
</dbReference>
<evidence type="ECO:0000313" key="4">
    <source>
        <dbReference type="Proteomes" id="UP000324927"/>
    </source>
</evidence>
<dbReference type="SUPFAM" id="SSF51197">
    <property type="entry name" value="Clavaminate synthase-like"/>
    <property type="match status" value="1"/>
</dbReference>
<dbReference type="Gene3D" id="2.60.120.620">
    <property type="entry name" value="q2cbj1_9rhob like domain"/>
    <property type="match status" value="1"/>
</dbReference>
<dbReference type="AlphaFoldDB" id="A0A5A9GJ75"/>
<reference evidence="3 4" key="1">
    <citation type="submission" date="2019-08" db="EMBL/GenBank/DDBJ databases">
        <authorList>
            <person name="Grouzdev D."/>
            <person name="Tikhonova E."/>
            <person name="Kravchenko I."/>
        </authorList>
    </citation>
    <scope>NUCLEOTIDE SEQUENCE [LARGE SCALE GENOMIC DNA]</scope>
    <source>
        <strain evidence="3 4">59b</strain>
    </source>
</reference>
<dbReference type="Pfam" id="PF05721">
    <property type="entry name" value="PhyH"/>
    <property type="match status" value="1"/>
</dbReference>
<organism evidence="3 4">
    <name type="scientific">Azospirillum lipoferum</name>
    <dbReference type="NCBI Taxonomy" id="193"/>
    <lineage>
        <taxon>Bacteria</taxon>
        <taxon>Pseudomonadati</taxon>
        <taxon>Pseudomonadota</taxon>
        <taxon>Alphaproteobacteria</taxon>
        <taxon>Rhodospirillales</taxon>
        <taxon>Azospirillaceae</taxon>
        <taxon>Azospirillum</taxon>
    </lineage>
</organism>
<evidence type="ECO:0000313" key="3">
    <source>
        <dbReference type="EMBL" id="KAA0593742.1"/>
    </source>
</evidence>
<sequence length="281" mass="31521">MPASRSRWMPTRSSASKNRLAKSRSAAMPNDTTLHSPGDDSMSLTASFHRDGYQIIRQALDPAVVRDVGLFLEESLEAFRRSGSAEVEEHTRSGHFPLDVRLSPRLWELPRQESLQAILRDALGTQALFMHMPPTARFIEPGNPLAAVPAHQDVSYNRHMSDFLTVWIPFVPIDDACGGVTMFEGSQEFPELLDDLSRDVWLKPVPTDGLRRIECQPMHPGDILLLNRWIIHESMPNRSSRPRLSIDLRFFGETARSTKHYLDCQSWTVVPPGGAGSGRVA</sequence>
<accession>A0A5A9GJ75</accession>
<proteinExistence type="predicted"/>
<dbReference type="Proteomes" id="UP000324927">
    <property type="component" value="Unassembled WGS sequence"/>
</dbReference>
<evidence type="ECO:0000256" key="2">
    <source>
        <dbReference type="SAM" id="MobiDB-lite"/>
    </source>
</evidence>